<evidence type="ECO:0000313" key="5">
    <source>
        <dbReference type="Proteomes" id="UP000092583"/>
    </source>
</evidence>
<sequence length="1005" mass="113790">MPNGPIEDQVHHHPADDDIGDVIRYIPIRCGEGSEEGRSRIKTNDQNAIHGECMIDPPRRSNRISKPTQRALEYAVHPVASTTQTESKKRKRTPHTLPATKDNALFEWDELSSPLSSPIKRSEQDLMIPEGRHRRRITTSIKVADSKPLRTSYSGWSCHKAPPDILSSLRFDRAPELLTLPSSSAVEESYKAAQGSQSRHPNDGARSRMTRRRPIQREQTALFARDQVAVTAKKDGFKRQAIEKDQNEVQILPLPQTPFQPYPELADGIRSSRLCKVLRILAGLRSPRSRRTEVLPQPRNRPPVWAESRQELCEALPYYRSFQSGLYMHKKVAYGYLLEAFPAPRDIWAHNGKVIISHGGGQCVRTLKPDGTSGPATLQADQSRSDARVDTLLLAHEKRIPMVLIAGKGYEGLPWELNCAYVILGWYWISLTWVEAEWPPLGVSPPKERDYFHRVKIRFDWVESQGTPWWIESYKMTPLPSEGDGISCKDIQDDVNLPKDVPCCDEEKRTNDDLCTPKKMDVSSLLNPTGLPTPPHSSPGTQGHLNRSSPPSPCTSTTHRQFWPGNQFLSTAQPLLTFTEHSLNRSQFPSPTICPSCHRPIVRIYQEGLFCFQPECQAFFMLDSPIGVLPIPPGFSLSYDENFLKPRCTPPEVMIPYSVVPQEPVRVVPETEEMDGEVGGRTLWRGWVCRRCGRANCRYRWEVWECRNCGNTLGVVDPSRIILKKDLPHIPPSFLGDSKIDPSSGITSKMRWISEIGGTCMVYDLPHAGKVYHLIQPDYNLADDLLQDYQKAANEGGWFQRRPLKGVSTVYIHICQYGYSRHSHAKRFRLQRVVKGQFLAQHFAVNFGAAYKYQVDTLSYPFEKSPECVTRSLDLIKDRVRLILSEEIVFNEILSVMYREGQKMSWHDDGEADLGPVVSSLSLGNQAIMSFRLKTPRVNPNQTYYKGMADREIKKISPTALSFTLSHGDIMIMQGSGIQKKYDHKVIPMGFRIASTARVIGVPEI</sequence>
<evidence type="ECO:0000313" key="4">
    <source>
        <dbReference type="EMBL" id="OCF58055.1"/>
    </source>
</evidence>
<feature type="compositionally biased region" description="Polar residues" evidence="2">
    <location>
        <begin position="538"/>
        <end position="547"/>
    </location>
</feature>
<protein>
    <recommendedName>
        <fullName evidence="3">Alpha-ketoglutarate-dependent dioxygenase AlkB-like domain-containing protein</fullName>
    </recommendedName>
</protein>
<evidence type="ECO:0000256" key="2">
    <source>
        <dbReference type="SAM" id="MobiDB-lite"/>
    </source>
</evidence>
<dbReference type="GO" id="GO:0051747">
    <property type="term" value="F:cytosine C-5 DNA demethylase activity"/>
    <property type="evidence" value="ECO:0007669"/>
    <property type="project" value="TreeGrafter"/>
</dbReference>
<dbReference type="Pfam" id="PF13532">
    <property type="entry name" value="2OG-FeII_Oxy_2"/>
    <property type="match status" value="1"/>
</dbReference>
<reference evidence="5" key="2">
    <citation type="submission" date="2013-12" db="EMBL/GenBank/DDBJ databases">
        <title>Evolution of pathogenesis and genome organization in the Tremellales.</title>
        <authorList>
            <person name="Cuomo C."/>
            <person name="Litvintseva A."/>
            <person name="Heitman J."/>
            <person name="Chen Y."/>
            <person name="Sun S."/>
            <person name="Springer D."/>
            <person name="Dromer F."/>
            <person name="Young S."/>
            <person name="Zeng Q."/>
            <person name="Chapman S."/>
            <person name="Gujja S."/>
            <person name="Saif S."/>
            <person name="Birren B."/>
        </authorList>
    </citation>
    <scope>NUCLEOTIDE SEQUENCE [LARGE SCALE GENOMIC DNA]</scope>
    <source>
        <strain evidence="5">CBS 10435</strain>
    </source>
</reference>
<dbReference type="GO" id="GO:0006307">
    <property type="term" value="P:DNA alkylation repair"/>
    <property type="evidence" value="ECO:0007669"/>
    <property type="project" value="TreeGrafter"/>
</dbReference>
<dbReference type="STRING" id="1331196.A0A1B9IR75"/>
<keyword evidence="5" id="KW-1185">Reference proteome</keyword>
<organism evidence="4 5">
    <name type="scientific">Kwoniella mangroviensis CBS 10435</name>
    <dbReference type="NCBI Taxonomy" id="1331196"/>
    <lineage>
        <taxon>Eukaryota</taxon>
        <taxon>Fungi</taxon>
        <taxon>Dikarya</taxon>
        <taxon>Basidiomycota</taxon>
        <taxon>Agaricomycotina</taxon>
        <taxon>Tremellomycetes</taxon>
        <taxon>Tremellales</taxon>
        <taxon>Cryptococcaceae</taxon>
        <taxon>Kwoniella</taxon>
    </lineage>
</organism>
<feature type="binding site" evidence="1">
    <location>
        <position position="984"/>
    </location>
    <ligand>
        <name>2-oxoglutarate</name>
        <dbReference type="ChEBI" id="CHEBI:16810"/>
    </ligand>
</feature>
<evidence type="ECO:0000256" key="1">
    <source>
        <dbReference type="PIRSR" id="PIRSR632852-1"/>
    </source>
</evidence>
<feature type="binding site" evidence="1">
    <location>
        <position position="898"/>
    </location>
    <ligand>
        <name>2-oxoglutarate</name>
        <dbReference type="ChEBI" id="CHEBI:16810"/>
    </ligand>
</feature>
<proteinExistence type="predicted"/>
<accession>A0A1B9IR75</accession>
<dbReference type="AlphaFoldDB" id="A0A1B9IR75"/>
<dbReference type="InterPro" id="IPR037151">
    <property type="entry name" value="AlkB-like_sf"/>
</dbReference>
<dbReference type="InterPro" id="IPR027450">
    <property type="entry name" value="AlkB-like"/>
</dbReference>
<dbReference type="GO" id="GO:0035516">
    <property type="term" value="F:broad specificity oxidative DNA demethylase activity"/>
    <property type="evidence" value="ECO:0007669"/>
    <property type="project" value="TreeGrafter"/>
</dbReference>
<gene>
    <name evidence="4" type="ORF">L486_04083</name>
</gene>
<dbReference type="Gene3D" id="2.60.120.590">
    <property type="entry name" value="Alpha-ketoglutarate-dependent dioxygenase AlkB-like"/>
    <property type="match status" value="1"/>
</dbReference>
<dbReference type="InterPro" id="IPR032852">
    <property type="entry name" value="ALKBH2"/>
</dbReference>
<dbReference type="PANTHER" id="PTHR31573:SF4">
    <property type="entry name" value="FE2OG DIOXYGENASE DOMAIN-CONTAINING PROTEIN"/>
    <property type="match status" value="1"/>
</dbReference>
<dbReference type="SUPFAM" id="SSF51197">
    <property type="entry name" value="Clavaminate synthase-like"/>
    <property type="match status" value="1"/>
</dbReference>
<feature type="region of interest" description="Disordered" evidence="2">
    <location>
        <begin position="185"/>
        <end position="212"/>
    </location>
</feature>
<reference evidence="4 5" key="1">
    <citation type="submission" date="2013-07" db="EMBL/GenBank/DDBJ databases">
        <title>The Genome Sequence of Kwoniella mangroviensis CBS10435.</title>
        <authorList>
            <consortium name="The Broad Institute Genome Sequencing Platform"/>
            <person name="Cuomo C."/>
            <person name="Litvintseva A."/>
            <person name="Chen Y."/>
            <person name="Heitman J."/>
            <person name="Sun S."/>
            <person name="Springer D."/>
            <person name="Dromer F."/>
            <person name="Young S.K."/>
            <person name="Zeng Q."/>
            <person name="Gargeya S."/>
            <person name="Fitzgerald M."/>
            <person name="Abouelleil A."/>
            <person name="Alvarado L."/>
            <person name="Berlin A.M."/>
            <person name="Chapman S.B."/>
            <person name="Dewar J."/>
            <person name="Goldberg J."/>
            <person name="Griggs A."/>
            <person name="Gujja S."/>
            <person name="Hansen M."/>
            <person name="Howarth C."/>
            <person name="Imamovic A."/>
            <person name="Larimer J."/>
            <person name="McCowan C."/>
            <person name="Murphy C."/>
            <person name="Pearson M."/>
            <person name="Priest M."/>
            <person name="Roberts A."/>
            <person name="Saif S."/>
            <person name="Shea T."/>
            <person name="Sykes S."/>
            <person name="Wortman J."/>
            <person name="Nusbaum C."/>
            <person name="Birren B."/>
        </authorList>
    </citation>
    <scope>NUCLEOTIDE SEQUENCE [LARGE SCALE GENOMIC DNA]</scope>
    <source>
        <strain evidence="4 5">CBS 10435</strain>
    </source>
</reference>
<feature type="binding site" evidence="1">
    <location>
        <position position="907"/>
    </location>
    <ligand>
        <name>2-oxoglutarate</name>
        <dbReference type="ChEBI" id="CHEBI:16810"/>
    </ligand>
</feature>
<feature type="region of interest" description="Disordered" evidence="2">
    <location>
        <begin position="525"/>
        <end position="557"/>
    </location>
</feature>
<feature type="domain" description="Alpha-ketoglutarate-dependent dioxygenase AlkB-like" evidence="3">
    <location>
        <begin position="824"/>
        <end position="989"/>
    </location>
</feature>
<name>A0A1B9IR75_9TREE</name>
<dbReference type="PANTHER" id="PTHR31573">
    <property type="entry name" value="ALPHA-KETOGLUTARATE-DEPENDENT DIOXYGENASE ALKB HOMOLOG 2"/>
    <property type="match status" value="1"/>
</dbReference>
<dbReference type="OrthoDB" id="2163491at2759"/>
<evidence type="ECO:0000259" key="3">
    <source>
        <dbReference type="Pfam" id="PF13532"/>
    </source>
</evidence>
<dbReference type="EMBL" id="KI669462">
    <property type="protein sequence ID" value="OCF58055.1"/>
    <property type="molecule type" value="Genomic_DNA"/>
</dbReference>
<dbReference type="GO" id="GO:0008198">
    <property type="term" value="F:ferrous iron binding"/>
    <property type="evidence" value="ECO:0007669"/>
    <property type="project" value="TreeGrafter"/>
</dbReference>
<dbReference type="Proteomes" id="UP000092583">
    <property type="component" value="Unassembled WGS sequence"/>
</dbReference>